<evidence type="ECO:0000256" key="7">
    <source>
        <dbReference type="ARBA" id="ARBA00023136"/>
    </source>
</evidence>
<comment type="subcellular location">
    <subcellularLocation>
        <location evidence="1">Cytoplasmic vesicle</location>
        <location evidence="1">Clathrin-coated vesicle membrane</location>
        <topology evidence="1">Peripheral membrane protein</topology>
        <orientation evidence="1">Cytoplasmic side</orientation>
    </subcellularLocation>
</comment>
<dbReference type="AlphaFoldDB" id="M7NUE9"/>
<keyword evidence="6" id="KW-0653">Protein transport</keyword>
<organism evidence="11 12">
    <name type="scientific">Pneumocystis murina (strain B123)</name>
    <name type="common">Mouse pneumocystis pneumonia agent</name>
    <name type="synonym">Pneumocystis carinii f. sp. muris</name>
    <dbReference type="NCBI Taxonomy" id="1069680"/>
    <lineage>
        <taxon>Eukaryota</taxon>
        <taxon>Fungi</taxon>
        <taxon>Dikarya</taxon>
        <taxon>Ascomycota</taxon>
        <taxon>Taphrinomycotina</taxon>
        <taxon>Pneumocystomycetes</taxon>
        <taxon>Pneumocystaceae</taxon>
        <taxon>Pneumocystis</taxon>
    </lineage>
</organism>
<keyword evidence="5" id="KW-0677">Repeat</keyword>
<evidence type="ECO:0000256" key="6">
    <source>
        <dbReference type="ARBA" id="ARBA00022927"/>
    </source>
</evidence>
<dbReference type="VEuPathDB" id="FungiDB:PNEG_01073"/>
<dbReference type="RefSeq" id="XP_007872984.1">
    <property type="nucleotide sequence ID" value="XM_007874793.1"/>
</dbReference>
<dbReference type="Pfam" id="PF01602">
    <property type="entry name" value="Adaptin_N"/>
    <property type="match status" value="1"/>
</dbReference>
<dbReference type="GO" id="GO:0006896">
    <property type="term" value="P:Golgi to vacuole transport"/>
    <property type="evidence" value="ECO:0007669"/>
    <property type="project" value="TreeGrafter"/>
</dbReference>
<dbReference type="GeneID" id="19894770"/>
<feature type="domain" description="Clathrin/coatomer adaptor adaptin-like N-terminal" evidence="10">
    <location>
        <begin position="21"/>
        <end position="572"/>
    </location>
</feature>
<evidence type="ECO:0000256" key="5">
    <source>
        <dbReference type="ARBA" id="ARBA00022737"/>
    </source>
</evidence>
<dbReference type="STRING" id="1069680.M7NUE9"/>
<reference evidence="12" key="1">
    <citation type="journal article" date="2016" name="Nat. Commun.">
        <title>Genome analysis of three Pneumocystis species reveals adaptation mechanisms to life exclusively in mammalian hosts.</title>
        <authorList>
            <person name="Ma L."/>
            <person name="Chen Z."/>
            <person name="Huang D.W."/>
            <person name="Kutty G."/>
            <person name="Ishihara M."/>
            <person name="Wang H."/>
            <person name="Abouelleil A."/>
            <person name="Bishop L."/>
            <person name="Davey E."/>
            <person name="Deng R."/>
            <person name="Deng X."/>
            <person name="Fan L."/>
            <person name="Fantoni G."/>
            <person name="Fitzgerald M."/>
            <person name="Gogineni E."/>
            <person name="Goldberg J.M."/>
            <person name="Handley G."/>
            <person name="Hu X."/>
            <person name="Huber C."/>
            <person name="Jiao X."/>
            <person name="Jones K."/>
            <person name="Levin J.Z."/>
            <person name="Liu Y."/>
            <person name="Macdonald P."/>
            <person name="Melnikov A."/>
            <person name="Raley C."/>
            <person name="Sassi M."/>
            <person name="Sherman B.T."/>
            <person name="Song X."/>
            <person name="Sykes S."/>
            <person name="Tran B."/>
            <person name="Walsh L."/>
            <person name="Xia Y."/>
            <person name="Yang J."/>
            <person name="Young S."/>
            <person name="Zeng Q."/>
            <person name="Zheng X."/>
            <person name="Stephens R."/>
            <person name="Nusbaum C."/>
            <person name="Birren B.W."/>
            <person name="Azadi P."/>
            <person name="Lempicki R.A."/>
            <person name="Cuomo C.A."/>
            <person name="Kovacs J.A."/>
        </authorList>
    </citation>
    <scope>NUCLEOTIDE SEQUENCE [LARGE SCALE GENOMIC DNA]</scope>
    <source>
        <strain evidence="12">B123</strain>
    </source>
</reference>
<dbReference type="InterPro" id="IPR011989">
    <property type="entry name" value="ARM-like"/>
</dbReference>
<accession>M7NUE9</accession>
<evidence type="ECO:0000256" key="3">
    <source>
        <dbReference type="ARBA" id="ARBA00015717"/>
    </source>
</evidence>
<dbReference type="SUPFAM" id="SSF48371">
    <property type="entry name" value="ARM repeat"/>
    <property type="match status" value="1"/>
</dbReference>
<dbReference type="HOGENOM" id="CLU_001908_1_0_1"/>
<dbReference type="Gene3D" id="1.25.10.10">
    <property type="entry name" value="Leucine-rich Repeat Variant"/>
    <property type="match status" value="1"/>
</dbReference>
<gene>
    <name evidence="11" type="ORF">PNEG_01073</name>
</gene>
<keyword evidence="4" id="KW-0813">Transport</keyword>
<protein>
    <recommendedName>
        <fullName evidence="3">AP-3 complex subunit delta</fullName>
    </recommendedName>
    <alternativeName>
        <fullName evidence="9">Adaptor-related protein complex 3 subunit delta</fullName>
    </alternativeName>
    <alternativeName>
        <fullName evidence="8">Delta-adaptin 3</fullName>
    </alternativeName>
</protein>
<comment type="similarity">
    <text evidence="2">Belongs to the adaptor complexes large subunit family.</text>
</comment>
<keyword evidence="12" id="KW-1185">Reference proteome</keyword>
<dbReference type="PANTHER" id="PTHR22781">
    <property type="entry name" value="DELTA ADAPTIN-RELATED"/>
    <property type="match status" value="1"/>
</dbReference>
<dbReference type="GO" id="GO:0006623">
    <property type="term" value="P:protein targeting to vacuole"/>
    <property type="evidence" value="ECO:0007669"/>
    <property type="project" value="TreeGrafter"/>
</dbReference>
<evidence type="ECO:0000256" key="4">
    <source>
        <dbReference type="ARBA" id="ARBA00022448"/>
    </source>
</evidence>
<evidence type="ECO:0000256" key="8">
    <source>
        <dbReference type="ARBA" id="ARBA00076742"/>
    </source>
</evidence>
<dbReference type="GO" id="GO:0030665">
    <property type="term" value="C:clathrin-coated vesicle membrane"/>
    <property type="evidence" value="ECO:0007669"/>
    <property type="project" value="UniProtKB-SubCell"/>
</dbReference>
<proteinExistence type="inferred from homology"/>
<dbReference type="FunFam" id="1.25.10.10:FF:000251">
    <property type="entry name" value="AP-3 complex subunit delta"/>
    <property type="match status" value="1"/>
</dbReference>
<dbReference type="EMBL" id="AFWA02000003">
    <property type="protein sequence ID" value="EMR10927.1"/>
    <property type="molecule type" value="Genomic_DNA"/>
</dbReference>
<dbReference type="GO" id="GO:0010008">
    <property type="term" value="C:endosome membrane"/>
    <property type="evidence" value="ECO:0007669"/>
    <property type="project" value="TreeGrafter"/>
</dbReference>
<evidence type="ECO:0000256" key="1">
    <source>
        <dbReference type="ARBA" id="ARBA00004145"/>
    </source>
</evidence>
<dbReference type="InterPro" id="IPR016024">
    <property type="entry name" value="ARM-type_fold"/>
</dbReference>
<keyword evidence="7" id="KW-0472">Membrane</keyword>
<evidence type="ECO:0000313" key="11">
    <source>
        <dbReference type="EMBL" id="EMR10927.1"/>
    </source>
</evidence>
<evidence type="ECO:0000313" key="12">
    <source>
        <dbReference type="Proteomes" id="UP000011958"/>
    </source>
</evidence>
<comment type="caution">
    <text evidence="11">The sequence shown here is derived from an EMBL/GenBank/DDBJ whole genome shotgun (WGS) entry which is preliminary data.</text>
</comment>
<dbReference type="OMA" id="CIHTIII"/>
<dbReference type="PIRSF" id="PIRSF037092">
    <property type="entry name" value="AP3_complex_delta"/>
    <property type="match status" value="1"/>
</dbReference>
<evidence type="ECO:0000259" key="10">
    <source>
        <dbReference type="Pfam" id="PF01602"/>
    </source>
</evidence>
<dbReference type="PANTHER" id="PTHR22781:SF12">
    <property type="entry name" value="AP-3 COMPLEX SUBUNIT DELTA-1"/>
    <property type="match status" value="1"/>
</dbReference>
<evidence type="ECO:0000256" key="9">
    <source>
        <dbReference type="ARBA" id="ARBA00083145"/>
    </source>
</evidence>
<evidence type="ECO:0000256" key="2">
    <source>
        <dbReference type="ARBA" id="ARBA00006613"/>
    </source>
</evidence>
<dbReference type="Proteomes" id="UP000011958">
    <property type="component" value="Unassembled WGS sequence"/>
</dbReference>
<dbReference type="OrthoDB" id="10264595at2759"/>
<dbReference type="eggNOG" id="KOG1059">
    <property type="taxonomic scope" value="Eukaryota"/>
</dbReference>
<dbReference type="InterPro" id="IPR002553">
    <property type="entry name" value="Clathrin/coatomer_adapt-like_N"/>
</dbReference>
<dbReference type="InterPro" id="IPR017105">
    <property type="entry name" value="AP3_complex_dsu"/>
</dbReference>
<sequence length="824" mass="95199">MVFEKSLTDLIRCLRANKNQEKYIQKAIMECQNEVKSLDLNIKTMAILKLSYLVMFGHDMSWASFNIIEVMSSTNFFQKRIGYMASCLTFRQDTDVLVLSTNLIKKDLTSSNYMDIAIAINALSEVVTPELSRDLLYDLCSLMNHSSPYIRKRVVLMMYKVFLQYPDALRSIFSKLCEKLEDSNKSVICATINVICELSFRNPKNYLQLVPIFYNLLKTSSDGWVLIKLVKIFSSMIPLEPRLVKKLIPVLTTLIQDTSSMSLRYECINIMISGKFLEDNPESDLLTALCMSKLRSFFEVSDQNLKYVGLLALSKLVITHPTLVLGFKDIILECFENNDMDIRLRSLDLVGYLVNKDNLSQIVKYLMSQLLLPFDSLPKYYRVSLVNRIISISSKDSYANILDFNWYISVLTSLVKISKVNVAEILGVEMQNVSVRVKNARPYSIKHFSILLYDSELIDSIYDPESNIGVLSFVAWIVGEYSSLLDSYYEIFESMLLPKVLTFSTNIQKIYIQAIPKIFVSWIFKQDVYWNMEKKTESLVWIQKIISFLDMFCTSKDLEVSQRAIEFREVFRIVQSIIESDDSVSSFDDMDKSLCLNQFSNTSHLISFFFNNILLAMFLDDLNPVAPKAQRKIPVVDLDLENWIYPPVRKNIEDSLNGFSYGFLYLQDKKEKFFNDSFYISGNTISTCQSFSQEDMNEPNNIPIVKLEIHDTLMEKKGKYKLENVEGNTVLKSIEIIPDEVPENVIISDSESEKINYLYNNKSSKSVLQIDTTALQKFNIDEDENNLELLNKIEEIKKTLKHSKACKKERKNKCKKSYKEKMTS</sequence>
<dbReference type="GO" id="GO:0030123">
    <property type="term" value="C:AP-3 adaptor complex"/>
    <property type="evidence" value="ECO:0007669"/>
    <property type="project" value="InterPro"/>
</dbReference>
<name>M7NUE9_PNEMU</name>